<accession>A0ABV5IR37</accession>
<reference evidence="2 3" key="1">
    <citation type="submission" date="2024-09" db="EMBL/GenBank/DDBJ databases">
        <authorList>
            <person name="Sun Q."/>
            <person name="Mori K."/>
        </authorList>
    </citation>
    <scope>NUCLEOTIDE SEQUENCE [LARGE SCALE GENOMIC DNA]</scope>
    <source>
        <strain evidence="2 3">CCM 3426</strain>
    </source>
</reference>
<feature type="domain" description="Transposase IS701-like DDE" evidence="1">
    <location>
        <begin position="20"/>
        <end position="249"/>
    </location>
</feature>
<dbReference type="PANTHER" id="PTHR33627">
    <property type="entry name" value="TRANSPOSASE"/>
    <property type="match status" value="1"/>
</dbReference>
<organism evidence="2 3">
    <name type="scientific">Nonomuraea spiralis</name>
    <dbReference type="NCBI Taxonomy" id="46182"/>
    <lineage>
        <taxon>Bacteria</taxon>
        <taxon>Bacillati</taxon>
        <taxon>Actinomycetota</taxon>
        <taxon>Actinomycetes</taxon>
        <taxon>Streptosporangiales</taxon>
        <taxon>Streptosporangiaceae</taxon>
        <taxon>Nonomuraea</taxon>
    </lineage>
</organism>
<name>A0ABV5IR37_9ACTN</name>
<evidence type="ECO:0000313" key="3">
    <source>
        <dbReference type="Proteomes" id="UP001589647"/>
    </source>
</evidence>
<dbReference type="RefSeq" id="WP_189650392.1">
    <property type="nucleotide sequence ID" value="NZ_BMRC01000013.1"/>
</dbReference>
<dbReference type="Pfam" id="PF13546">
    <property type="entry name" value="DDE_5"/>
    <property type="match status" value="1"/>
</dbReference>
<dbReference type="Proteomes" id="UP001589647">
    <property type="component" value="Unassembled WGS sequence"/>
</dbReference>
<evidence type="ECO:0000259" key="1">
    <source>
        <dbReference type="Pfam" id="PF13546"/>
    </source>
</evidence>
<dbReference type="EMBL" id="JBHMEI010000044">
    <property type="protein sequence ID" value="MFB9207008.1"/>
    <property type="molecule type" value="Genomic_DNA"/>
</dbReference>
<dbReference type="InterPro" id="IPR038721">
    <property type="entry name" value="IS701-like_DDE_dom"/>
</dbReference>
<evidence type="ECO:0000313" key="2">
    <source>
        <dbReference type="EMBL" id="MFB9207008.1"/>
    </source>
</evidence>
<protein>
    <submittedName>
        <fullName evidence="2">IS701 family transposase</fullName>
    </submittedName>
</protein>
<dbReference type="SUPFAM" id="SSF53098">
    <property type="entry name" value="Ribonuclease H-like"/>
    <property type="match status" value="1"/>
</dbReference>
<proteinExistence type="predicted"/>
<keyword evidence="3" id="KW-1185">Reference proteome</keyword>
<dbReference type="InterPro" id="IPR012337">
    <property type="entry name" value="RNaseH-like_sf"/>
</dbReference>
<sequence length="383" mass="42470">MRELAVNEREEFAEFFGTIFGSLPRSDQRSAAESYVLGLLHAGGRKSIQRIADEVGGPHNGQSLQQFVNQSRWDPRPVRRTVADVLSACAPPAAWLVEEVAFAKHGRWSAGVERQYVRGLGRTVNCQMGAAVLMTTGEAAVPVNWRLCLPKSWEADHDRRTKAHVPDQERHRSFGEHVIDLVDDLTLDWGTPVAPLVADLTHVRGVADLLRGLEDRGLDYVVEVDPRHRVRASMSVVRGGGPRGRVPLAEAAQAAAGLERRTVAWWEGPRGRSLRSQFVTLPVADEQARSRRLLVEWPLGRPRPRAFWLTNMSVPAQELVALAKTRWRAAHAIGELAGGFGLFDYEGRSFHGWHHHVTLASAAYAFDVRWRLAAGDEAALLPA</sequence>
<dbReference type="NCBIfam" id="NF033540">
    <property type="entry name" value="transpos_IS701"/>
    <property type="match status" value="1"/>
</dbReference>
<dbReference type="InterPro" id="IPR039365">
    <property type="entry name" value="IS701-like"/>
</dbReference>
<comment type="caution">
    <text evidence="2">The sequence shown here is derived from an EMBL/GenBank/DDBJ whole genome shotgun (WGS) entry which is preliminary data.</text>
</comment>
<dbReference type="PANTHER" id="PTHR33627:SF1">
    <property type="entry name" value="TRANSPOSASE"/>
    <property type="match status" value="1"/>
</dbReference>
<gene>
    <name evidence="2" type="ORF">ACFFV7_37855</name>
</gene>